<feature type="compositionally biased region" description="Polar residues" evidence="1">
    <location>
        <begin position="59"/>
        <end position="73"/>
    </location>
</feature>
<evidence type="ECO:0000256" key="1">
    <source>
        <dbReference type="SAM" id="MobiDB-lite"/>
    </source>
</evidence>
<sequence length="197" mass="21910">MNDVNKKLSRNKERNSEYIQRFHATSAGLAPSSSQSIISPNGKSNGTSDFPNCKRPSDQDSIFNESPLDQDSVFNKDPKTSHVISLGYNLYDINGSYLLKVNTPGIEKSSDLEFFIGDNDDQITIEGNSKLLEEGSNLIIQLLPSIFKIQVDLPSKIDVSRSSNVTVRNGVTTISLKKFIKRRHFATLQDGFFQSSC</sequence>
<proteinExistence type="predicted"/>
<evidence type="ECO:0008006" key="4">
    <source>
        <dbReference type="Google" id="ProtNLM"/>
    </source>
</evidence>
<dbReference type="Proteomes" id="UP000265703">
    <property type="component" value="Unassembled WGS sequence"/>
</dbReference>
<feature type="compositionally biased region" description="Basic and acidic residues" evidence="1">
    <location>
        <begin position="1"/>
        <end position="16"/>
    </location>
</feature>
<protein>
    <recommendedName>
        <fullName evidence="4">SHSP domain-containing protein</fullName>
    </recommendedName>
</protein>
<gene>
    <name evidence="2" type="ORF">C1645_840462</name>
</gene>
<dbReference type="OrthoDB" id="10321617at2759"/>
<evidence type="ECO:0000313" key="2">
    <source>
        <dbReference type="EMBL" id="RIA79541.1"/>
    </source>
</evidence>
<organism evidence="2 3">
    <name type="scientific">Glomus cerebriforme</name>
    <dbReference type="NCBI Taxonomy" id="658196"/>
    <lineage>
        <taxon>Eukaryota</taxon>
        <taxon>Fungi</taxon>
        <taxon>Fungi incertae sedis</taxon>
        <taxon>Mucoromycota</taxon>
        <taxon>Glomeromycotina</taxon>
        <taxon>Glomeromycetes</taxon>
        <taxon>Glomerales</taxon>
        <taxon>Glomeraceae</taxon>
        <taxon>Glomus</taxon>
    </lineage>
</organism>
<comment type="caution">
    <text evidence="2">The sequence shown here is derived from an EMBL/GenBank/DDBJ whole genome shotgun (WGS) entry which is preliminary data.</text>
</comment>
<keyword evidence="3" id="KW-1185">Reference proteome</keyword>
<dbReference type="InterPro" id="IPR008978">
    <property type="entry name" value="HSP20-like_chaperone"/>
</dbReference>
<feature type="region of interest" description="Disordered" evidence="1">
    <location>
        <begin position="1"/>
        <end position="74"/>
    </location>
</feature>
<accession>A0A397SA05</accession>
<dbReference type="Gene3D" id="2.60.40.790">
    <property type="match status" value="1"/>
</dbReference>
<feature type="compositionally biased region" description="Polar residues" evidence="1">
    <location>
        <begin position="31"/>
        <end position="50"/>
    </location>
</feature>
<dbReference type="CDD" id="cd00298">
    <property type="entry name" value="ACD_sHsps_p23-like"/>
    <property type="match status" value="1"/>
</dbReference>
<name>A0A397SA05_9GLOM</name>
<dbReference type="EMBL" id="QKYT01001250">
    <property type="protein sequence ID" value="RIA79541.1"/>
    <property type="molecule type" value="Genomic_DNA"/>
</dbReference>
<evidence type="ECO:0000313" key="3">
    <source>
        <dbReference type="Proteomes" id="UP000265703"/>
    </source>
</evidence>
<reference evidence="2 3" key="1">
    <citation type="submission" date="2018-06" db="EMBL/GenBank/DDBJ databases">
        <title>Comparative genomics reveals the genomic features of Rhizophagus irregularis, R. cerebriforme, R. diaphanum and Gigaspora rosea, and their symbiotic lifestyle signature.</title>
        <authorList>
            <person name="Morin E."/>
            <person name="San Clemente H."/>
            <person name="Chen E.C.H."/>
            <person name="De La Providencia I."/>
            <person name="Hainaut M."/>
            <person name="Kuo A."/>
            <person name="Kohler A."/>
            <person name="Murat C."/>
            <person name="Tang N."/>
            <person name="Roy S."/>
            <person name="Loubradou J."/>
            <person name="Henrissat B."/>
            <person name="Grigoriev I.V."/>
            <person name="Corradi N."/>
            <person name="Roux C."/>
            <person name="Martin F.M."/>
        </authorList>
    </citation>
    <scope>NUCLEOTIDE SEQUENCE [LARGE SCALE GENOMIC DNA]</scope>
    <source>
        <strain evidence="2 3">DAOM 227022</strain>
    </source>
</reference>
<dbReference type="AlphaFoldDB" id="A0A397SA05"/>